<accession>A0AAW1ISV8</accession>
<dbReference type="AlphaFoldDB" id="A0AAW1ISV8"/>
<evidence type="ECO:0000256" key="1">
    <source>
        <dbReference type="SAM" id="MobiDB-lite"/>
    </source>
</evidence>
<proteinExistence type="predicted"/>
<dbReference type="EMBL" id="JASPKY010000569">
    <property type="protein sequence ID" value="KAK9692721.1"/>
    <property type="molecule type" value="Genomic_DNA"/>
</dbReference>
<organism evidence="2 3">
    <name type="scientific">Popillia japonica</name>
    <name type="common">Japanese beetle</name>
    <dbReference type="NCBI Taxonomy" id="7064"/>
    <lineage>
        <taxon>Eukaryota</taxon>
        <taxon>Metazoa</taxon>
        <taxon>Ecdysozoa</taxon>
        <taxon>Arthropoda</taxon>
        <taxon>Hexapoda</taxon>
        <taxon>Insecta</taxon>
        <taxon>Pterygota</taxon>
        <taxon>Neoptera</taxon>
        <taxon>Endopterygota</taxon>
        <taxon>Coleoptera</taxon>
        <taxon>Polyphaga</taxon>
        <taxon>Scarabaeiformia</taxon>
        <taxon>Scarabaeidae</taxon>
        <taxon>Rutelinae</taxon>
        <taxon>Popillia</taxon>
    </lineage>
</organism>
<evidence type="ECO:0000313" key="2">
    <source>
        <dbReference type="EMBL" id="KAK9692721.1"/>
    </source>
</evidence>
<sequence length="136" mass="15585">MSYAQGQARLQKFLEEFLSDEESDDNIRDKDYEADSDSEASSSSDEGVSTFKRPRKQQKSTIEHVTSEYQLPNDASSGEDDVVDNNIPLDWQNVDRPLGWQNVDSQCLKNISFSVENSGIKPEFFEMYDKEPIDFL</sequence>
<comment type="caution">
    <text evidence="2">The sequence shown here is derived from an EMBL/GenBank/DDBJ whole genome shotgun (WGS) entry which is preliminary data.</text>
</comment>
<keyword evidence="3" id="KW-1185">Reference proteome</keyword>
<evidence type="ECO:0000313" key="3">
    <source>
        <dbReference type="Proteomes" id="UP001458880"/>
    </source>
</evidence>
<gene>
    <name evidence="2" type="ORF">QE152_g34963</name>
</gene>
<name>A0AAW1ISV8_POPJA</name>
<protein>
    <submittedName>
        <fullName evidence="2">Uncharacterized protein</fullName>
    </submittedName>
</protein>
<feature type="compositionally biased region" description="Polar residues" evidence="1">
    <location>
        <begin position="67"/>
        <end position="76"/>
    </location>
</feature>
<feature type="region of interest" description="Disordered" evidence="1">
    <location>
        <begin position="15"/>
        <end position="87"/>
    </location>
</feature>
<dbReference type="Proteomes" id="UP001458880">
    <property type="component" value="Unassembled WGS sequence"/>
</dbReference>
<reference evidence="2 3" key="1">
    <citation type="journal article" date="2024" name="BMC Genomics">
        <title>De novo assembly and annotation of Popillia japonica's genome with initial clues to its potential as an invasive pest.</title>
        <authorList>
            <person name="Cucini C."/>
            <person name="Boschi S."/>
            <person name="Funari R."/>
            <person name="Cardaioli E."/>
            <person name="Iannotti N."/>
            <person name="Marturano G."/>
            <person name="Paoli F."/>
            <person name="Bruttini M."/>
            <person name="Carapelli A."/>
            <person name="Frati F."/>
            <person name="Nardi F."/>
        </authorList>
    </citation>
    <scope>NUCLEOTIDE SEQUENCE [LARGE SCALE GENOMIC DNA]</scope>
    <source>
        <strain evidence="2">DMR45628</strain>
    </source>
</reference>